<dbReference type="AlphaFoldDB" id="A0A6C0D0A8"/>
<organism evidence="1">
    <name type="scientific">viral metagenome</name>
    <dbReference type="NCBI Taxonomy" id="1070528"/>
    <lineage>
        <taxon>unclassified sequences</taxon>
        <taxon>metagenomes</taxon>
        <taxon>organismal metagenomes</taxon>
    </lineage>
</organism>
<accession>A0A6C0D0A8</accession>
<evidence type="ECO:0000313" key="1">
    <source>
        <dbReference type="EMBL" id="QHT09670.1"/>
    </source>
</evidence>
<protein>
    <submittedName>
        <fullName evidence="1">Uncharacterized protein</fullName>
    </submittedName>
</protein>
<proteinExistence type="predicted"/>
<dbReference type="EMBL" id="MN739514">
    <property type="protein sequence ID" value="QHT09670.1"/>
    <property type="molecule type" value="Genomic_DNA"/>
</dbReference>
<sequence length="60" mass="7047">MVISFSTQLQKERDNLAKKWQEFFTADPNTQEVIKKDIQNILNNILEINNKIKNIASNKK</sequence>
<name>A0A6C0D0A8_9ZZZZ</name>
<reference evidence="1" key="1">
    <citation type="journal article" date="2020" name="Nature">
        <title>Giant virus diversity and host interactions through global metagenomics.</title>
        <authorList>
            <person name="Schulz F."/>
            <person name="Roux S."/>
            <person name="Paez-Espino D."/>
            <person name="Jungbluth S."/>
            <person name="Walsh D.A."/>
            <person name="Denef V.J."/>
            <person name="McMahon K.D."/>
            <person name="Konstantinidis K.T."/>
            <person name="Eloe-Fadrosh E.A."/>
            <person name="Kyrpides N.C."/>
            <person name="Woyke T."/>
        </authorList>
    </citation>
    <scope>NUCLEOTIDE SEQUENCE</scope>
    <source>
        <strain evidence="1">GVMAG-M-3300023174-102</strain>
    </source>
</reference>